<name>A0A7D9DFR5_PARCT</name>
<feature type="region of interest" description="Disordered" evidence="18">
    <location>
        <begin position="94"/>
        <end position="113"/>
    </location>
</feature>
<keyword evidence="4" id="KW-0963">Cytoplasm</keyword>
<dbReference type="PANTHER" id="PTHR47901">
    <property type="entry name" value="CASPASE RECRUITMENT DOMAIN-CONTAINING PROTEIN 18"/>
    <property type="match status" value="1"/>
</dbReference>
<dbReference type="InterPro" id="IPR016129">
    <property type="entry name" value="Caspase_his_AS"/>
</dbReference>
<proteinExistence type="inferred from homology"/>
<sequence>MAMDKRHKRVLQQNTVRLTDDLEPINLLGYLYQEGAILEDDMDRIRSKLTRKLQAEELLRIIPKRGAKAFDRFCDVLYKIDGQRHLAKMLKEDIESSKGHQPQNTTDCPPGLQQKLTPDQITVLPTDTRFLPQALVTDLDNVYKMQSRPRGLCLIINNTKFAKSADLKQRDGSDADALNLQKLFLALHYTVTVLRNTTASILMEKIYEFAQRPEHGSMDSVVVCILSHGMPGKIYTVDGKLIPINDLTAAFNGQNAKHLIGKPKLFFIQACRGGKIDHGASTDQVDSSEVTIRSTADVLHDLYDGEDETDSGSNASVPAEADFLLAYSTVPGFVSWRNSEKGSWFVQALCEIFMTYAGQEDVVRMLIRVNGKVAREFQSYEQKKQVPSPVVRLTKLVYFFPGY</sequence>
<evidence type="ECO:0000256" key="18">
    <source>
        <dbReference type="SAM" id="MobiDB-lite"/>
    </source>
</evidence>
<evidence type="ECO:0000256" key="14">
    <source>
        <dbReference type="ARBA" id="ARBA00066479"/>
    </source>
</evidence>
<evidence type="ECO:0000256" key="11">
    <source>
        <dbReference type="ARBA" id="ARBA00023145"/>
    </source>
</evidence>
<dbReference type="PANTHER" id="PTHR47901:SF8">
    <property type="entry name" value="CASPASE-3"/>
    <property type="match status" value="1"/>
</dbReference>
<dbReference type="GO" id="GO:0006915">
    <property type="term" value="P:apoptotic process"/>
    <property type="evidence" value="ECO:0007669"/>
    <property type="project" value="UniProtKB-KW"/>
</dbReference>
<dbReference type="GO" id="GO:0032991">
    <property type="term" value="C:protein-containing complex"/>
    <property type="evidence" value="ECO:0007669"/>
    <property type="project" value="UniProtKB-ARBA"/>
</dbReference>
<dbReference type="InterPro" id="IPR002138">
    <property type="entry name" value="Pept_C14_p10"/>
</dbReference>
<evidence type="ECO:0000313" key="19">
    <source>
        <dbReference type="EMBL" id="CAB3984433.1"/>
    </source>
</evidence>
<dbReference type="InterPro" id="IPR033139">
    <property type="entry name" value="Caspase_cys_AS"/>
</dbReference>
<evidence type="ECO:0000256" key="6">
    <source>
        <dbReference type="ARBA" id="ARBA00022670"/>
    </source>
</evidence>
<dbReference type="InterPro" id="IPR029030">
    <property type="entry name" value="Caspase-like_dom_sf"/>
</dbReference>
<keyword evidence="20" id="KW-1185">Reference proteome</keyword>
<dbReference type="InterPro" id="IPR002398">
    <property type="entry name" value="Pept_C14"/>
</dbReference>
<dbReference type="PROSITE" id="PS01122">
    <property type="entry name" value="CASPASE_CYS"/>
    <property type="match status" value="1"/>
</dbReference>
<keyword evidence="5" id="KW-0597">Phosphoprotein</keyword>
<keyword evidence="9" id="KW-0378">Hydrolase</keyword>
<reference evidence="19" key="1">
    <citation type="submission" date="2020-04" db="EMBL/GenBank/DDBJ databases">
        <authorList>
            <person name="Alioto T."/>
            <person name="Alioto T."/>
            <person name="Gomez Garrido J."/>
        </authorList>
    </citation>
    <scope>NUCLEOTIDE SEQUENCE</scope>
    <source>
        <strain evidence="19">A484AB</strain>
    </source>
</reference>
<feature type="active site" evidence="16">
    <location>
        <position position="228"/>
    </location>
</feature>
<feature type="active site" evidence="16">
    <location>
        <position position="271"/>
    </location>
</feature>
<dbReference type="InterPro" id="IPR001309">
    <property type="entry name" value="Pept_C14_p20"/>
</dbReference>
<dbReference type="InterPro" id="IPR011600">
    <property type="entry name" value="Pept_C14_caspase"/>
</dbReference>
<evidence type="ECO:0000256" key="2">
    <source>
        <dbReference type="ARBA" id="ARBA00004496"/>
    </source>
</evidence>
<dbReference type="Proteomes" id="UP001152795">
    <property type="component" value="Unassembled WGS sequence"/>
</dbReference>
<dbReference type="CDD" id="cd00032">
    <property type="entry name" value="CASc"/>
    <property type="match status" value="1"/>
</dbReference>
<dbReference type="Gene3D" id="3.40.50.1460">
    <property type="match status" value="1"/>
</dbReference>
<accession>A0A7D9DFR5</accession>
<dbReference type="EC" id="3.4.22.61" evidence="14"/>
<dbReference type="PIRSF" id="PIRSF038001">
    <property type="entry name" value="Caspase_ICE"/>
    <property type="match status" value="1"/>
</dbReference>
<gene>
    <name evidence="19" type="ORF">PACLA_8A076482</name>
</gene>
<dbReference type="PROSITE" id="PS50207">
    <property type="entry name" value="CASPASE_P10"/>
    <property type="match status" value="1"/>
</dbReference>
<evidence type="ECO:0000313" key="20">
    <source>
        <dbReference type="Proteomes" id="UP001152795"/>
    </source>
</evidence>
<evidence type="ECO:0000256" key="10">
    <source>
        <dbReference type="ARBA" id="ARBA00022807"/>
    </source>
</evidence>
<dbReference type="Pfam" id="PF00619">
    <property type="entry name" value="CARD"/>
    <property type="match status" value="1"/>
</dbReference>
<dbReference type="GO" id="GO:0005737">
    <property type="term" value="C:cytoplasm"/>
    <property type="evidence" value="ECO:0007669"/>
    <property type="project" value="UniProtKB-SubCell"/>
</dbReference>
<dbReference type="OrthoDB" id="6116485at2759"/>
<evidence type="ECO:0000256" key="13">
    <source>
        <dbReference type="ARBA" id="ARBA00051626"/>
    </source>
</evidence>
<dbReference type="PRINTS" id="PR00376">
    <property type="entry name" value="IL1BCENZYME"/>
</dbReference>
<dbReference type="GO" id="GO:0006508">
    <property type="term" value="P:proteolysis"/>
    <property type="evidence" value="ECO:0007669"/>
    <property type="project" value="UniProtKB-KW"/>
</dbReference>
<dbReference type="SUPFAM" id="SSF52129">
    <property type="entry name" value="Caspase-like"/>
    <property type="match status" value="1"/>
</dbReference>
<dbReference type="InterPro" id="IPR015917">
    <property type="entry name" value="Pept_C14A"/>
</dbReference>
<evidence type="ECO:0000256" key="1">
    <source>
        <dbReference type="ARBA" id="ARBA00004123"/>
    </source>
</evidence>
<keyword evidence="11" id="KW-0865">Zymogen</keyword>
<evidence type="ECO:0000256" key="8">
    <source>
        <dbReference type="ARBA" id="ARBA00022737"/>
    </source>
</evidence>
<evidence type="ECO:0000256" key="5">
    <source>
        <dbReference type="ARBA" id="ARBA00022553"/>
    </source>
</evidence>
<dbReference type="SMART" id="SM00115">
    <property type="entry name" value="CASc"/>
    <property type="match status" value="1"/>
</dbReference>
<dbReference type="InterPro" id="IPR011029">
    <property type="entry name" value="DEATH-like_dom_sf"/>
</dbReference>
<dbReference type="FunFam" id="3.40.50.1460:FF:000008">
    <property type="entry name" value="caspase-8 isoform X1"/>
    <property type="match status" value="1"/>
</dbReference>
<dbReference type="SUPFAM" id="SSF47986">
    <property type="entry name" value="DEATH domain"/>
    <property type="match status" value="1"/>
</dbReference>
<keyword evidence="7" id="KW-0053">Apoptosis</keyword>
<evidence type="ECO:0000256" key="7">
    <source>
        <dbReference type="ARBA" id="ARBA00022703"/>
    </source>
</evidence>
<dbReference type="GO" id="GO:0042981">
    <property type="term" value="P:regulation of apoptotic process"/>
    <property type="evidence" value="ECO:0007669"/>
    <property type="project" value="InterPro"/>
</dbReference>
<evidence type="ECO:0000256" key="3">
    <source>
        <dbReference type="ARBA" id="ARBA00010134"/>
    </source>
</evidence>
<evidence type="ECO:0000256" key="4">
    <source>
        <dbReference type="ARBA" id="ARBA00022490"/>
    </source>
</evidence>
<evidence type="ECO:0000256" key="15">
    <source>
        <dbReference type="ARBA" id="ARBA00068172"/>
    </source>
</evidence>
<keyword evidence="8" id="KW-0677">Repeat</keyword>
<comment type="catalytic activity">
    <reaction evidence="13">
        <text>Strict requirement for Asp at position P1 and has a preferred cleavage sequence of (Leu/Asp/Val)-Glu-Thr-Asp-|-(Gly/Ser/Ala).</text>
        <dbReference type="EC" id="3.4.22.61"/>
    </reaction>
</comment>
<organism evidence="19 20">
    <name type="scientific">Paramuricea clavata</name>
    <name type="common">Red gorgonian</name>
    <name type="synonym">Violescent sea-whip</name>
    <dbReference type="NCBI Taxonomy" id="317549"/>
    <lineage>
        <taxon>Eukaryota</taxon>
        <taxon>Metazoa</taxon>
        <taxon>Cnidaria</taxon>
        <taxon>Anthozoa</taxon>
        <taxon>Octocorallia</taxon>
        <taxon>Malacalcyonacea</taxon>
        <taxon>Plexauridae</taxon>
        <taxon>Paramuricea</taxon>
    </lineage>
</organism>
<dbReference type="GO" id="GO:0004197">
    <property type="term" value="F:cysteine-type endopeptidase activity"/>
    <property type="evidence" value="ECO:0007669"/>
    <property type="project" value="InterPro"/>
</dbReference>
<dbReference type="SMART" id="SM00114">
    <property type="entry name" value="CARD"/>
    <property type="match status" value="1"/>
</dbReference>
<comment type="similarity">
    <text evidence="3 17">Belongs to the peptidase C14A family.</text>
</comment>
<dbReference type="CDD" id="cd01671">
    <property type="entry name" value="CARD"/>
    <property type="match status" value="1"/>
</dbReference>
<dbReference type="EMBL" id="CACRXK020000738">
    <property type="protein sequence ID" value="CAB3984433.1"/>
    <property type="molecule type" value="Genomic_DNA"/>
</dbReference>
<dbReference type="InterPro" id="IPR001315">
    <property type="entry name" value="CARD"/>
</dbReference>
<dbReference type="GO" id="GO:0005634">
    <property type="term" value="C:nucleus"/>
    <property type="evidence" value="ECO:0007669"/>
    <property type="project" value="UniProtKB-SubCell"/>
</dbReference>
<dbReference type="GO" id="GO:0005886">
    <property type="term" value="C:plasma membrane"/>
    <property type="evidence" value="ECO:0007669"/>
    <property type="project" value="UniProtKB-ARBA"/>
</dbReference>
<dbReference type="PROSITE" id="PS50208">
    <property type="entry name" value="CASPASE_P20"/>
    <property type="match status" value="1"/>
</dbReference>
<dbReference type="GO" id="GO:0010467">
    <property type="term" value="P:gene expression"/>
    <property type="evidence" value="ECO:0007669"/>
    <property type="project" value="UniProtKB-ARBA"/>
</dbReference>
<keyword evidence="12" id="KW-0539">Nucleus</keyword>
<evidence type="ECO:0000256" key="12">
    <source>
        <dbReference type="ARBA" id="ARBA00023242"/>
    </source>
</evidence>
<protein>
    <recommendedName>
        <fullName evidence="15">Caspase-8</fullName>
        <ecNumber evidence="14">3.4.22.61</ecNumber>
    </recommendedName>
</protein>
<evidence type="ECO:0000256" key="17">
    <source>
        <dbReference type="RuleBase" id="RU003971"/>
    </source>
</evidence>
<dbReference type="PROSITE" id="PS50209">
    <property type="entry name" value="CARD"/>
    <property type="match status" value="1"/>
</dbReference>
<keyword evidence="10" id="KW-0788">Thiol protease</keyword>
<dbReference type="Gene3D" id="1.10.533.10">
    <property type="entry name" value="Death Domain, Fas"/>
    <property type="match status" value="1"/>
</dbReference>
<dbReference type="Pfam" id="PF00656">
    <property type="entry name" value="Peptidase_C14"/>
    <property type="match status" value="1"/>
</dbReference>
<keyword evidence="6" id="KW-0645">Protease</keyword>
<comment type="caution">
    <text evidence="19">The sequence shown here is derived from an EMBL/GenBank/DDBJ whole genome shotgun (WGS) entry which is preliminary data.</text>
</comment>
<dbReference type="AlphaFoldDB" id="A0A7D9DFR5"/>
<comment type="subcellular location">
    <subcellularLocation>
        <location evidence="2">Cytoplasm</location>
    </subcellularLocation>
    <subcellularLocation>
        <location evidence="1">Nucleus</location>
    </subcellularLocation>
</comment>
<dbReference type="PROSITE" id="PS01121">
    <property type="entry name" value="CASPASE_HIS"/>
    <property type="match status" value="1"/>
</dbReference>
<evidence type="ECO:0000256" key="16">
    <source>
        <dbReference type="PIRSR" id="PIRSR038001-1"/>
    </source>
</evidence>
<evidence type="ECO:0000256" key="9">
    <source>
        <dbReference type="ARBA" id="ARBA00022801"/>
    </source>
</evidence>